<dbReference type="InterPro" id="IPR002293">
    <property type="entry name" value="AA/rel_permease1"/>
</dbReference>
<dbReference type="Gene3D" id="1.20.1740.10">
    <property type="entry name" value="Amino acid/polyamine transporter I"/>
    <property type="match status" value="1"/>
</dbReference>
<dbReference type="PIRSF" id="PIRSF006060">
    <property type="entry name" value="AA_transporter"/>
    <property type="match status" value="1"/>
</dbReference>
<keyword evidence="3 5" id="KW-1133">Transmembrane helix</keyword>
<name>A0A2K8SCZ6_9MOLU</name>
<feature type="transmembrane region" description="Helical" evidence="5">
    <location>
        <begin position="83"/>
        <end position="104"/>
    </location>
</feature>
<feature type="transmembrane region" description="Helical" evidence="5">
    <location>
        <begin position="386"/>
        <end position="414"/>
    </location>
</feature>
<evidence type="ECO:0000256" key="5">
    <source>
        <dbReference type="SAM" id="Phobius"/>
    </source>
</evidence>
<feature type="transmembrane region" description="Helical" evidence="5">
    <location>
        <begin position="350"/>
        <end position="370"/>
    </location>
</feature>
<evidence type="ECO:0000256" key="1">
    <source>
        <dbReference type="ARBA" id="ARBA00004141"/>
    </source>
</evidence>
<proteinExistence type="predicted"/>
<feature type="transmembrane region" description="Helical" evidence="5">
    <location>
        <begin position="276"/>
        <end position="299"/>
    </location>
</feature>
<dbReference type="InterPro" id="IPR050598">
    <property type="entry name" value="AminoAcid_Transporter"/>
</dbReference>
<dbReference type="PANTHER" id="PTHR11785">
    <property type="entry name" value="AMINO ACID TRANSPORTER"/>
    <property type="match status" value="1"/>
</dbReference>
<evidence type="ECO:0000313" key="6">
    <source>
        <dbReference type="EMBL" id="AUB31185.1"/>
    </source>
</evidence>
<keyword evidence="7" id="KW-1185">Reference proteome</keyword>
<keyword evidence="4 5" id="KW-0472">Membrane</keyword>
<evidence type="ECO:0000256" key="3">
    <source>
        <dbReference type="ARBA" id="ARBA00022989"/>
    </source>
</evidence>
<evidence type="ECO:0000256" key="4">
    <source>
        <dbReference type="ARBA" id="ARBA00023136"/>
    </source>
</evidence>
<organism evidence="6 7">
    <name type="scientific">Spiroplasma floricola 23-6</name>
    <dbReference type="NCBI Taxonomy" id="1336749"/>
    <lineage>
        <taxon>Bacteria</taxon>
        <taxon>Bacillati</taxon>
        <taxon>Mycoplasmatota</taxon>
        <taxon>Mollicutes</taxon>
        <taxon>Entomoplasmatales</taxon>
        <taxon>Spiroplasmataceae</taxon>
        <taxon>Spiroplasma</taxon>
    </lineage>
</organism>
<gene>
    <name evidence="6" type="primary">frlA</name>
    <name evidence="6" type="ORF">SFLOR_v1c01240</name>
</gene>
<dbReference type="GO" id="GO:0016020">
    <property type="term" value="C:membrane"/>
    <property type="evidence" value="ECO:0007669"/>
    <property type="project" value="UniProtKB-SubCell"/>
</dbReference>
<dbReference type="RefSeq" id="WP_157806910.1">
    <property type="nucleotide sequence ID" value="NZ_CP025057.1"/>
</dbReference>
<dbReference type="OrthoDB" id="391596at2"/>
<feature type="transmembrane region" description="Helical" evidence="5">
    <location>
        <begin position="234"/>
        <end position="256"/>
    </location>
</feature>
<feature type="transmembrane region" description="Helical" evidence="5">
    <location>
        <begin position="153"/>
        <end position="173"/>
    </location>
</feature>
<sequence length="466" mass="52119">MKQNKKMGFWTVLALTLTATIGSSVIISFSSVFGSVGSNPLLMIIAWVVGGLIILPETFLMVEPAISFKENGTNYSWLKRSNWKIMAFWFGWVLTLFVSASAIATSSLALSSITAALLKIDNIYFIKFFAIAILAVIGLTQIFIRNSSQVTQFVFLVIKSLPIILILILAVIFGTSDNLLNGKNMTQDLTKIYMSSLMLIPAITLTSFAYSGTEVPTYVAGEIDKPEKTIPKSILIGVAVVIVVYLVYIVAILSIAKNSSELEQSGISGFSAIPNWVKIMFNVLAILLFAGSINSFLLYQSRLVYKMAEEKDLHNVFLKTNKFSSQPYLSMLLLMLVAVFYIVFNQIIELLNYFALTVSLLKVLMITNVINLRKKDESYIKIYKPWVFWTFVVFGYLTCFLTLAGSIINLVSIVKVAGIVEIWKPLVMISIILLIFPVGYLKFYLQNKLANKSKEESENKIEEKKL</sequence>
<comment type="subcellular location">
    <subcellularLocation>
        <location evidence="1">Membrane</location>
        <topology evidence="1">Multi-pass membrane protein</topology>
    </subcellularLocation>
</comment>
<accession>A0A2K8SCZ6</accession>
<reference evidence="6 7" key="1">
    <citation type="submission" date="2017-12" db="EMBL/GenBank/DDBJ databases">
        <title>Complete genome sequence of Spiroplasma floricola 23-6 (ATCC 29989).</title>
        <authorList>
            <person name="Tsai Y.-M."/>
            <person name="Wu P.-S."/>
            <person name="Lo W.-S."/>
            <person name="Kuo C.-H."/>
        </authorList>
    </citation>
    <scope>NUCLEOTIDE SEQUENCE [LARGE SCALE GENOMIC DNA]</scope>
    <source>
        <strain evidence="6 7">23-6</strain>
    </source>
</reference>
<dbReference type="KEGG" id="sfz:SFLOR_v1c01240"/>
<dbReference type="PANTHER" id="PTHR11785:SF512">
    <property type="entry name" value="SOBREMESA, ISOFORM B"/>
    <property type="match status" value="1"/>
</dbReference>
<feature type="transmembrane region" description="Helical" evidence="5">
    <location>
        <begin position="124"/>
        <end position="144"/>
    </location>
</feature>
<dbReference type="EMBL" id="CP025057">
    <property type="protein sequence ID" value="AUB31185.1"/>
    <property type="molecule type" value="Genomic_DNA"/>
</dbReference>
<evidence type="ECO:0000256" key="2">
    <source>
        <dbReference type="ARBA" id="ARBA00022692"/>
    </source>
</evidence>
<feature type="transmembrane region" description="Helical" evidence="5">
    <location>
        <begin position="193"/>
        <end position="213"/>
    </location>
</feature>
<dbReference type="Proteomes" id="UP000231823">
    <property type="component" value="Chromosome"/>
</dbReference>
<evidence type="ECO:0000313" key="7">
    <source>
        <dbReference type="Proteomes" id="UP000231823"/>
    </source>
</evidence>
<protein>
    <submittedName>
        <fullName evidence="6">Fructoselysine transporter</fullName>
    </submittedName>
</protein>
<dbReference type="GO" id="GO:0015179">
    <property type="term" value="F:L-amino acid transmembrane transporter activity"/>
    <property type="evidence" value="ECO:0007669"/>
    <property type="project" value="TreeGrafter"/>
</dbReference>
<dbReference type="AlphaFoldDB" id="A0A2K8SCZ6"/>
<feature type="transmembrane region" description="Helical" evidence="5">
    <location>
        <begin position="328"/>
        <end position="344"/>
    </location>
</feature>
<dbReference type="Pfam" id="PF13520">
    <property type="entry name" value="AA_permease_2"/>
    <property type="match status" value="1"/>
</dbReference>
<feature type="transmembrane region" description="Helical" evidence="5">
    <location>
        <begin position="426"/>
        <end position="445"/>
    </location>
</feature>
<feature type="transmembrane region" description="Helical" evidence="5">
    <location>
        <begin position="40"/>
        <end position="62"/>
    </location>
</feature>
<keyword evidence="2 5" id="KW-0812">Transmembrane</keyword>